<dbReference type="Gene3D" id="1.20.120.1080">
    <property type="match status" value="1"/>
</dbReference>
<dbReference type="EMBL" id="LSZP01000060">
    <property type="protein sequence ID" value="KXU34202.1"/>
    <property type="molecule type" value="Genomic_DNA"/>
</dbReference>
<dbReference type="GO" id="GO:0005524">
    <property type="term" value="F:ATP binding"/>
    <property type="evidence" value="ECO:0007669"/>
    <property type="project" value="UniProtKB-KW"/>
</dbReference>
<dbReference type="InterPro" id="IPR013689">
    <property type="entry name" value="RNA_helicase_ATP-dep_HrpB_C"/>
</dbReference>
<dbReference type="PANTHER" id="PTHR43519:SF1">
    <property type="entry name" value="ATP-DEPENDENT RNA HELICASE HRPB"/>
    <property type="match status" value="1"/>
</dbReference>
<dbReference type="Pfam" id="PF04408">
    <property type="entry name" value="WHD_HA2"/>
    <property type="match status" value="1"/>
</dbReference>
<dbReference type="STRING" id="1548208.AXK12_07825"/>
<dbReference type="CDD" id="cd17917">
    <property type="entry name" value="DEXHc_RHA-like"/>
    <property type="match status" value="1"/>
</dbReference>
<organism evidence="7 8">
    <name type="scientific">Cephaloticoccus capnophilus</name>
    <dbReference type="NCBI Taxonomy" id="1548208"/>
    <lineage>
        <taxon>Bacteria</taxon>
        <taxon>Pseudomonadati</taxon>
        <taxon>Verrucomicrobiota</taxon>
        <taxon>Opitutia</taxon>
        <taxon>Opitutales</taxon>
        <taxon>Opitutaceae</taxon>
        <taxon>Cephaloticoccus</taxon>
    </lineage>
</organism>
<evidence type="ECO:0000313" key="7">
    <source>
        <dbReference type="EMBL" id="KXU34202.1"/>
    </source>
</evidence>
<feature type="domain" description="Helicase C-terminal" evidence="6">
    <location>
        <begin position="232"/>
        <end position="412"/>
    </location>
</feature>
<dbReference type="InterPro" id="IPR001650">
    <property type="entry name" value="Helicase_C-like"/>
</dbReference>
<evidence type="ECO:0000259" key="5">
    <source>
        <dbReference type="PROSITE" id="PS51192"/>
    </source>
</evidence>
<dbReference type="SUPFAM" id="SSF52540">
    <property type="entry name" value="P-loop containing nucleoside triphosphate hydrolases"/>
    <property type="match status" value="1"/>
</dbReference>
<dbReference type="AlphaFoldDB" id="A0A139SHZ8"/>
<keyword evidence="2" id="KW-0378">Hydrolase</keyword>
<gene>
    <name evidence="7" type="ORF">AXK12_07825</name>
</gene>
<comment type="caution">
    <text evidence="7">The sequence shown here is derived from an EMBL/GenBank/DDBJ whole genome shotgun (WGS) entry which is preliminary data.</text>
</comment>
<dbReference type="PIRSF" id="PIRSF005496">
    <property type="entry name" value="ATP_hel_hrpB"/>
    <property type="match status" value="1"/>
</dbReference>
<dbReference type="InterPro" id="IPR014001">
    <property type="entry name" value="Helicase_ATP-bd"/>
</dbReference>
<dbReference type="Pfam" id="PF00270">
    <property type="entry name" value="DEAD"/>
    <property type="match status" value="1"/>
</dbReference>
<keyword evidence="4" id="KW-0067">ATP-binding</keyword>
<dbReference type="GO" id="GO:0016787">
    <property type="term" value="F:hydrolase activity"/>
    <property type="evidence" value="ECO:0007669"/>
    <property type="project" value="UniProtKB-KW"/>
</dbReference>
<dbReference type="PROSITE" id="PS51194">
    <property type="entry name" value="HELICASE_CTER"/>
    <property type="match status" value="1"/>
</dbReference>
<name>A0A139SHZ8_9BACT</name>
<dbReference type="Pfam" id="PF08482">
    <property type="entry name" value="HrpB_C"/>
    <property type="match status" value="1"/>
</dbReference>
<evidence type="ECO:0000256" key="3">
    <source>
        <dbReference type="ARBA" id="ARBA00022806"/>
    </source>
</evidence>
<dbReference type="Proteomes" id="UP000071392">
    <property type="component" value="Unassembled WGS sequence"/>
</dbReference>
<reference evidence="7 8" key="1">
    <citation type="submission" date="2016-02" db="EMBL/GenBank/DDBJ databases">
        <authorList>
            <person name="Wen L."/>
            <person name="He K."/>
            <person name="Yang H."/>
        </authorList>
    </citation>
    <scope>NUCLEOTIDE SEQUENCE [LARGE SCALE GENOMIC DNA]</scope>
    <source>
        <strain evidence="7 8">CV41</strain>
    </source>
</reference>
<dbReference type="Gene3D" id="3.40.50.300">
    <property type="entry name" value="P-loop containing nucleotide triphosphate hydrolases"/>
    <property type="match status" value="2"/>
</dbReference>
<dbReference type="Pfam" id="PF00271">
    <property type="entry name" value="Helicase_C"/>
    <property type="match status" value="1"/>
</dbReference>
<dbReference type="PROSITE" id="PS51192">
    <property type="entry name" value="HELICASE_ATP_BIND_1"/>
    <property type="match status" value="1"/>
</dbReference>
<dbReference type="GO" id="GO:0004386">
    <property type="term" value="F:helicase activity"/>
    <property type="evidence" value="ECO:0007669"/>
    <property type="project" value="UniProtKB-KW"/>
</dbReference>
<dbReference type="CDD" id="cd18791">
    <property type="entry name" value="SF2_C_RHA"/>
    <property type="match status" value="1"/>
</dbReference>
<evidence type="ECO:0000256" key="4">
    <source>
        <dbReference type="ARBA" id="ARBA00022840"/>
    </source>
</evidence>
<dbReference type="SMART" id="SM00490">
    <property type="entry name" value="HELICc"/>
    <property type="match status" value="1"/>
</dbReference>
<evidence type="ECO:0000256" key="1">
    <source>
        <dbReference type="ARBA" id="ARBA00022741"/>
    </source>
</evidence>
<dbReference type="InterPro" id="IPR011545">
    <property type="entry name" value="DEAD/DEAH_box_helicase_dom"/>
</dbReference>
<dbReference type="OrthoDB" id="9808833at2"/>
<accession>A0A139SHZ8</accession>
<dbReference type="InterPro" id="IPR010225">
    <property type="entry name" value="HrpB"/>
</dbReference>
<evidence type="ECO:0000313" key="8">
    <source>
        <dbReference type="Proteomes" id="UP000071392"/>
    </source>
</evidence>
<dbReference type="InterPro" id="IPR007502">
    <property type="entry name" value="Helicase-assoc_dom"/>
</dbReference>
<dbReference type="InterPro" id="IPR027417">
    <property type="entry name" value="P-loop_NTPase"/>
</dbReference>
<keyword evidence="8" id="KW-1185">Reference proteome</keyword>
<dbReference type="SMART" id="SM00487">
    <property type="entry name" value="DEXDc"/>
    <property type="match status" value="1"/>
</dbReference>
<dbReference type="GO" id="GO:0003676">
    <property type="term" value="F:nucleic acid binding"/>
    <property type="evidence" value="ECO:0007669"/>
    <property type="project" value="InterPro"/>
</dbReference>
<protein>
    <submittedName>
        <fullName evidence="7">Helicase</fullName>
    </submittedName>
</protein>
<sequence length="897" mass="99001">MNPLSLPIYELEEPLVAALRAASEASDAVGKPAGVRVLVQAPTGSGKSTQIPKILLKHGFADSAGNEASGPASGGQIVILQPRRLATRMLAKRVAAELGSALGETVGYQIRLESRTSAATRIRFVTEGVLLRQMLGDPELRGVSAILFDEFHERHLYGDITLARALQIQRSTRPDLRLIVMSATLDTATLEAYLAPCRVLTSAGRSFPVEIEYLPRPVNFDTEPVWELAAKYLEEALARRASDGGGSQPDGDVLIFMPGAYEIGRTVQAIGARRALRDFECFPLHGDLPAAEQDRALERSAGGAAPGARRKIIVSTNVAETSLTIEGVTLVIDSGLARVARYDPHRGINTLLVEKISIASADQRAGRAGRTAPGRCLRLWTQREHERRAPQEVPEVKRLDLAEVVLTLKASGIADVAGFPWIEPPNPAALMRAEQLLKDLGGVSREDSANAHSKITELGRRMLRFPLHPRYARMLIEAEKRGCVREVALMAALTQDRSFLLKNVPKSVEAERERRLGEAHTSDFLLLMRAWEAAAEARFDVEFCRALGIHAQAARQVGPVFQQFLNIAQREGLELETGPAAESELRKCVLAGFSDQVARRLDAGTLRCDLVHGRRGLLSRESVCQQAPLLVVAEITEVGGRGEVATLLGLATEIEEAWLEELFPGDYSVTTGVGYDEAAKRVVARHERRFRDLVLEAKVSGDEVPPSEAAALLAREVLAGRIALKHWDEAVEQWIIRVNRLAEWFPELESSPITEEDRATLIEQLCYGESSARAVREKPVMPVLREWLSAEQLAALDLYLPERLVMGNGQRSGRGGRARLRYLPEGPPILSARIQELYDVEGKFTLGQGRVPVRIEVLAPNQRPIQITDDLTSFWREQYPKIRAELSRRYPRHEWRA</sequence>
<dbReference type="SMART" id="SM00847">
    <property type="entry name" value="HA2"/>
    <property type="match status" value="1"/>
</dbReference>
<dbReference type="Pfam" id="PF21010">
    <property type="entry name" value="HA2_C"/>
    <property type="match status" value="1"/>
</dbReference>
<feature type="domain" description="Helicase ATP-binding" evidence="5">
    <location>
        <begin position="28"/>
        <end position="203"/>
    </location>
</feature>
<keyword evidence="1" id="KW-0547">Nucleotide-binding</keyword>
<dbReference type="InterPro" id="IPR048333">
    <property type="entry name" value="HA2_WH"/>
</dbReference>
<keyword evidence="3 7" id="KW-0347">Helicase</keyword>
<evidence type="ECO:0000259" key="6">
    <source>
        <dbReference type="PROSITE" id="PS51194"/>
    </source>
</evidence>
<evidence type="ECO:0000256" key="2">
    <source>
        <dbReference type="ARBA" id="ARBA00022801"/>
    </source>
</evidence>
<dbReference type="NCBIfam" id="TIGR01970">
    <property type="entry name" value="DEAH_box_HrpB"/>
    <property type="match status" value="1"/>
</dbReference>
<proteinExistence type="predicted"/>
<dbReference type="PANTHER" id="PTHR43519">
    <property type="entry name" value="ATP-DEPENDENT RNA HELICASE HRPB"/>
    <property type="match status" value="1"/>
</dbReference>